<comment type="caution">
    <text evidence="1">The sequence shown here is derived from an EMBL/GenBank/DDBJ whole genome shotgun (WGS) entry which is preliminary data.</text>
</comment>
<dbReference type="EMBL" id="JAZAVK010000086">
    <property type="protein sequence ID" value="KAK7425068.1"/>
    <property type="molecule type" value="Genomic_DNA"/>
</dbReference>
<evidence type="ECO:0000313" key="2">
    <source>
        <dbReference type="Proteomes" id="UP001498421"/>
    </source>
</evidence>
<protein>
    <recommendedName>
        <fullName evidence="3">Aspartate/glutamate racemase family protein</fullName>
    </recommendedName>
</protein>
<name>A0ABR1HV39_9HYPO</name>
<accession>A0ABR1HV39</accession>
<dbReference type="Proteomes" id="UP001498421">
    <property type="component" value="Unassembled WGS sequence"/>
</dbReference>
<keyword evidence="2" id="KW-1185">Reference proteome</keyword>
<sequence length="243" mass="26833">MTSQEIPLPPLGFLAVEVDIFRPPGDPFNEKTWPFPLIREKVTGTTESQLVTDSSYDDAFIDRFVAAGLKLAEKGAIGIITSCGFLAMAQKRLASRLPIPIATSALIQIPSIRAILPGDKAVGVLTYDSGRLRNAHLLELDIDPAGVRIWGLPDDGHLRGICARGEVYDARRLEKELVEQATAFVSQHPEVAIVVLECTNMPPYGDAIQRAINLPVYDIFTMGKWFYSGLLRANPESWKSWEE</sequence>
<evidence type="ECO:0008006" key="3">
    <source>
        <dbReference type="Google" id="ProtNLM"/>
    </source>
</evidence>
<organism evidence="1 2">
    <name type="scientific">Neonectria magnoliae</name>
    <dbReference type="NCBI Taxonomy" id="2732573"/>
    <lineage>
        <taxon>Eukaryota</taxon>
        <taxon>Fungi</taxon>
        <taxon>Dikarya</taxon>
        <taxon>Ascomycota</taxon>
        <taxon>Pezizomycotina</taxon>
        <taxon>Sordariomycetes</taxon>
        <taxon>Hypocreomycetidae</taxon>
        <taxon>Hypocreales</taxon>
        <taxon>Nectriaceae</taxon>
        <taxon>Neonectria</taxon>
    </lineage>
</organism>
<gene>
    <name evidence="1" type="ORF">QQZ08_008344</name>
</gene>
<reference evidence="1 2" key="1">
    <citation type="journal article" date="2025" name="Microbiol. Resour. Announc.">
        <title>Draft genome sequences for Neonectria magnoliae and Neonectria punicea, canker pathogens of Liriodendron tulipifera and Acer saccharum in West Virginia.</title>
        <authorList>
            <person name="Petronek H.M."/>
            <person name="Kasson M.T."/>
            <person name="Metheny A.M."/>
            <person name="Stauder C.M."/>
            <person name="Lovett B."/>
            <person name="Lynch S.C."/>
            <person name="Garnas J.R."/>
            <person name="Kasson L.R."/>
            <person name="Stajich J.E."/>
        </authorList>
    </citation>
    <scope>NUCLEOTIDE SEQUENCE [LARGE SCALE GENOMIC DNA]</scope>
    <source>
        <strain evidence="1 2">NRRL 64651</strain>
    </source>
</reference>
<evidence type="ECO:0000313" key="1">
    <source>
        <dbReference type="EMBL" id="KAK7425068.1"/>
    </source>
</evidence>
<proteinExistence type="predicted"/>